<protein>
    <submittedName>
        <fullName evidence="1">Uncharacterized protein</fullName>
    </submittedName>
</protein>
<proteinExistence type="predicted"/>
<keyword evidence="2" id="KW-1185">Reference proteome</keyword>
<dbReference type="EMBL" id="CAJC01000171">
    <property type="protein sequence ID" value="CCI54098.1"/>
    <property type="molecule type" value="Genomic_DNA"/>
</dbReference>
<gene>
    <name evidence="1" type="ORF">BN13_590024</name>
</gene>
<name>A0A077MFS1_9MICO</name>
<dbReference type="RefSeq" id="WP_048546545.1">
    <property type="nucleotide sequence ID" value="NZ_HF571038.1"/>
</dbReference>
<reference evidence="1 2" key="1">
    <citation type="journal article" date="2013" name="ISME J.">
        <title>A metabolic model for members of the genus Tetrasphaera involved in enhanced biological phosphorus removal.</title>
        <authorList>
            <person name="Kristiansen R."/>
            <person name="Nguyen H.T.T."/>
            <person name="Saunders A.M."/>
            <person name="Nielsen J.L."/>
            <person name="Wimmer R."/>
            <person name="Le V.Q."/>
            <person name="McIlroy S.J."/>
            <person name="Petrovski S."/>
            <person name="Seviour R.J."/>
            <person name="Calteau A."/>
            <person name="Nielsen K.L."/>
            <person name="Nielsen P.H."/>
        </authorList>
    </citation>
    <scope>NUCLEOTIDE SEQUENCE [LARGE SCALE GENOMIC DNA]</scope>
    <source>
        <strain evidence="1 2">Ben 74</strain>
    </source>
</reference>
<accession>A0A077MFS1</accession>
<organism evidence="1 2">
    <name type="scientific">Nostocoides jenkinsii Ben 74</name>
    <dbReference type="NCBI Taxonomy" id="1193518"/>
    <lineage>
        <taxon>Bacteria</taxon>
        <taxon>Bacillati</taxon>
        <taxon>Actinomycetota</taxon>
        <taxon>Actinomycetes</taxon>
        <taxon>Micrococcales</taxon>
        <taxon>Intrasporangiaceae</taxon>
        <taxon>Nostocoides</taxon>
    </lineage>
</organism>
<dbReference type="AlphaFoldDB" id="A0A077MFS1"/>
<evidence type="ECO:0000313" key="1">
    <source>
        <dbReference type="EMBL" id="CCI54098.1"/>
    </source>
</evidence>
<dbReference type="OrthoDB" id="4865982at2"/>
<evidence type="ECO:0000313" key="2">
    <source>
        <dbReference type="Proteomes" id="UP000035720"/>
    </source>
</evidence>
<dbReference type="Proteomes" id="UP000035720">
    <property type="component" value="Unassembled WGS sequence"/>
</dbReference>
<sequence length="141" mass="15688">MLDPEHFPGADNVPWQLLIRARFAHEIDAVIASTIVRQVGARLSDKQAVHLARAAQVHTQRTETNAEQKVSVLSLLAEWDGEICPVGWPFRWPPKKRGFEELDDPITVIGLQRGLELLQHASPDLQKQLGEAIGEIGGFAR</sequence>
<comment type="caution">
    <text evidence="1">The sequence shown here is derived from an EMBL/GenBank/DDBJ whole genome shotgun (WGS) entry which is preliminary data.</text>
</comment>